<dbReference type="Pfam" id="PF01277">
    <property type="entry name" value="Oleosin"/>
    <property type="match status" value="1"/>
</dbReference>
<reference evidence="9 10" key="1">
    <citation type="submission" date="2019-09" db="EMBL/GenBank/DDBJ databases">
        <title>A chromosome-level genome assembly of the Chinese tupelo Nyssa sinensis.</title>
        <authorList>
            <person name="Yang X."/>
            <person name="Kang M."/>
            <person name="Yang Y."/>
            <person name="Xiong H."/>
            <person name="Wang M."/>
            <person name="Zhang Z."/>
            <person name="Wang Z."/>
            <person name="Wu H."/>
            <person name="Ma T."/>
            <person name="Liu J."/>
            <person name="Xi Z."/>
        </authorList>
    </citation>
    <scope>NUCLEOTIDE SEQUENCE [LARGE SCALE GENOMIC DNA]</scope>
    <source>
        <strain evidence="9">J267</strain>
        <tissue evidence="9">Leaf</tissue>
    </source>
</reference>
<keyword evidence="10" id="KW-1185">Reference proteome</keyword>
<evidence type="ECO:0000256" key="6">
    <source>
        <dbReference type="ARBA" id="ARBA00022989"/>
    </source>
</evidence>
<dbReference type="GO" id="GO:0009791">
    <property type="term" value="P:post-embryonic development"/>
    <property type="evidence" value="ECO:0007669"/>
    <property type="project" value="UniProtKB-ARBA"/>
</dbReference>
<dbReference type="GO" id="GO:0012511">
    <property type="term" value="C:monolayer-surrounded lipid storage body"/>
    <property type="evidence" value="ECO:0007669"/>
    <property type="project" value="InterPro"/>
</dbReference>
<dbReference type="OrthoDB" id="690239at2759"/>
<evidence type="ECO:0000256" key="7">
    <source>
        <dbReference type="ARBA" id="ARBA00023136"/>
    </source>
</evidence>
<dbReference type="AlphaFoldDB" id="A0A5J4ZJC3"/>
<comment type="similarity">
    <text evidence="3">Belongs to the oleosin family.</text>
</comment>
<comment type="subcellular location">
    <subcellularLocation>
        <location evidence="2">Lipid droplet</location>
    </subcellularLocation>
    <subcellularLocation>
        <location evidence="1">Membrane</location>
        <topology evidence="1">Multi-pass membrane protein</topology>
    </subcellularLocation>
</comment>
<keyword evidence="7 8" id="KW-0472">Membrane</keyword>
<evidence type="ECO:0000256" key="3">
    <source>
        <dbReference type="ARBA" id="ARBA00010858"/>
    </source>
</evidence>
<sequence length="92" mass="10123">MKLASKAREMKDKAEYDSVVAATKAITVFLLLSNSVLVPTVMVLSWIYRYVTGRQPPGANQLDQVCMKLASKAREMKDKAENKIDGSATGDE</sequence>
<keyword evidence="6 8" id="KW-1133">Transmembrane helix</keyword>
<dbReference type="Proteomes" id="UP000325577">
    <property type="component" value="Linkage Group LG7"/>
</dbReference>
<keyword evidence="5 8" id="KW-0812">Transmembrane</keyword>
<evidence type="ECO:0000256" key="4">
    <source>
        <dbReference type="ARBA" id="ARBA00022677"/>
    </source>
</evidence>
<name>A0A5J4ZJC3_9ASTE</name>
<evidence type="ECO:0000256" key="2">
    <source>
        <dbReference type="ARBA" id="ARBA00004502"/>
    </source>
</evidence>
<dbReference type="InterPro" id="IPR000136">
    <property type="entry name" value="Oleosin"/>
</dbReference>
<protein>
    <submittedName>
        <fullName evidence="9">Uncharacterized protein</fullName>
    </submittedName>
</protein>
<evidence type="ECO:0000256" key="5">
    <source>
        <dbReference type="ARBA" id="ARBA00022692"/>
    </source>
</evidence>
<evidence type="ECO:0000256" key="1">
    <source>
        <dbReference type="ARBA" id="ARBA00004141"/>
    </source>
</evidence>
<evidence type="ECO:0000256" key="8">
    <source>
        <dbReference type="SAM" id="Phobius"/>
    </source>
</evidence>
<dbReference type="GO" id="GO:0048608">
    <property type="term" value="P:reproductive structure development"/>
    <property type="evidence" value="ECO:0007669"/>
    <property type="project" value="UniProtKB-ARBA"/>
</dbReference>
<accession>A0A5J4ZJC3</accession>
<evidence type="ECO:0000313" key="10">
    <source>
        <dbReference type="Proteomes" id="UP000325577"/>
    </source>
</evidence>
<dbReference type="GO" id="GO:0016020">
    <property type="term" value="C:membrane"/>
    <property type="evidence" value="ECO:0007669"/>
    <property type="project" value="UniProtKB-SubCell"/>
</dbReference>
<feature type="transmembrane region" description="Helical" evidence="8">
    <location>
        <begin position="21"/>
        <end position="48"/>
    </location>
</feature>
<evidence type="ECO:0000313" key="9">
    <source>
        <dbReference type="EMBL" id="KAA8517914.1"/>
    </source>
</evidence>
<gene>
    <name evidence="9" type="ORF">F0562_015398</name>
</gene>
<dbReference type="EMBL" id="CM018050">
    <property type="protein sequence ID" value="KAA8517914.1"/>
    <property type="molecule type" value="Genomic_DNA"/>
</dbReference>
<keyword evidence="4" id="KW-0551">Lipid droplet</keyword>
<proteinExistence type="inferred from homology"/>
<organism evidence="9 10">
    <name type="scientific">Nyssa sinensis</name>
    <dbReference type="NCBI Taxonomy" id="561372"/>
    <lineage>
        <taxon>Eukaryota</taxon>
        <taxon>Viridiplantae</taxon>
        <taxon>Streptophyta</taxon>
        <taxon>Embryophyta</taxon>
        <taxon>Tracheophyta</taxon>
        <taxon>Spermatophyta</taxon>
        <taxon>Magnoliopsida</taxon>
        <taxon>eudicotyledons</taxon>
        <taxon>Gunneridae</taxon>
        <taxon>Pentapetalae</taxon>
        <taxon>asterids</taxon>
        <taxon>Cornales</taxon>
        <taxon>Nyssaceae</taxon>
        <taxon>Nyssa</taxon>
    </lineage>
</organism>